<evidence type="ECO:0000313" key="3">
    <source>
        <dbReference type="Proteomes" id="UP000504637"/>
    </source>
</evidence>
<dbReference type="AlphaFoldDB" id="A0A6J3ME06"/>
<feature type="transmembrane region" description="Helical" evidence="1">
    <location>
        <begin position="165"/>
        <end position="188"/>
    </location>
</feature>
<feature type="transmembrane region" description="Helical" evidence="1">
    <location>
        <begin position="12"/>
        <end position="32"/>
    </location>
</feature>
<sequence length="318" mass="34780">MPHRDGFQNSLSFTISLCLVFTIAVAAARFWIRRGSYGIDDAIIAFGTVTSLVRTGLNYSALQLGMGQPAQSFSTGEALTNLNDLSFASMIMFLVSLYTTKCATIAFLSRVTSSTEWTLLYHVFSGIIGFVGLSSVLLATVGCTASSGFYWNVYGNLHSCPAQGIRWQVITGLDVCTEVLILALPVHLVWNLHMRRTKKIMLTAAFCIRIPVLLLSIGRSMSVAELQQPQIDVGLQSALVAIWMDVELAIALAASTISALKTFTENFNIGFGLGFTRGRLEQRYDMSERTRPAAKHSEKDEAIVAVQFEVCDKSSMSC</sequence>
<keyword evidence="1" id="KW-0472">Membrane</keyword>
<organism evidence="4">
    <name type="scientific">Dissoconium aciculare CBS 342.82</name>
    <dbReference type="NCBI Taxonomy" id="1314786"/>
    <lineage>
        <taxon>Eukaryota</taxon>
        <taxon>Fungi</taxon>
        <taxon>Dikarya</taxon>
        <taxon>Ascomycota</taxon>
        <taxon>Pezizomycotina</taxon>
        <taxon>Dothideomycetes</taxon>
        <taxon>Dothideomycetidae</taxon>
        <taxon>Mycosphaerellales</taxon>
        <taxon>Dissoconiaceae</taxon>
        <taxon>Dissoconium</taxon>
    </lineage>
</organism>
<keyword evidence="1" id="KW-0812">Transmembrane</keyword>
<gene>
    <name evidence="4" type="ORF">K489DRAFT_350412</name>
</gene>
<dbReference type="InterPro" id="IPR049326">
    <property type="entry name" value="Rhodopsin_dom_fungi"/>
</dbReference>
<feature type="domain" description="Rhodopsin" evidence="2">
    <location>
        <begin position="28"/>
        <end position="263"/>
    </location>
</feature>
<protein>
    <recommendedName>
        <fullName evidence="2">Rhodopsin domain-containing protein</fullName>
    </recommendedName>
</protein>
<proteinExistence type="predicted"/>
<accession>A0A6J3ME06</accession>
<reference evidence="4" key="1">
    <citation type="submission" date="2020-01" db="EMBL/GenBank/DDBJ databases">
        <authorList>
            <consortium name="DOE Joint Genome Institute"/>
            <person name="Haridas S."/>
            <person name="Albert R."/>
            <person name="Binder M."/>
            <person name="Bloem J."/>
            <person name="Labutti K."/>
            <person name="Salamov A."/>
            <person name="Andreopoulos B."/>
            <person name="Baker S.E."/>
            <person name="Barry K."/>
            <person name="Bills G."/>
            <person name="Bluhm B.H."/>
            <person name="Cannon C."/>
            <person name="Castanera R."/>
            <person name="Culley D.E."/>
            <person name="Daum C."/>
            <person name="Ezra D."/>
            <person name="Gonzalez J.B."/>
            <person name="Henrissat B."/>
            <person name="Kuo A."/>
            <person name="Liang C."/>
            <person name="Lipzen A."/>
            <person name="Lutzoni F."/>
            <person name="Magnuson J."/>
            <person name="Mondo S."/>
            <person name="Nolan M."/>
            <person name="Ohm R."/>
            <person name="Pangilinan J."/>
            <person name="Park H.-J."/>
            <person name="Ramirez L."/>
            <person name="Alfaro M."/>
            <person name="Sun H."/>
            <person name="Tritt A."/>
            <person name="Yoshinaga Y."/>
            <person name="Zwiers L.-H."/>
            <person name="Turgeon B.G."/>
            <person name="Goodwin S.B."/>
            <person name="Spatafora J.W."/>
            <person name="Crous P.W."/>
            <person name="Grigoriev I.V."/>
        </authorList>
    </citation>
    <scope>NUCLEOTIDE SEQUENCE</scope>
    <source>
        <strain evidence="4">CBS 342.82</strain>
    </source>
</reference>
<dbReference type="Pfam" id="PF20684">
    <property type="entry name" value="Fung_rhodopsin"/>
    <property type="match status" value="1"/>
</dbReference>
<dbReference type="Proteomes" id="UP000504637">
    <property type="component" value="Unplaced"/>
</dbReference>
<feature type="transmembrane region" description="Helical" evidence="1">
    <location>
        <begin position="200"/>
        <end position="218"/>
    </location>
</feature>
<keyword evidence="1" id="KW-1133">Transmembrane helix</keyword>
<reference evidence="4" key="3">
    <citation type="submission" date="2025-08" db="UniProtKB">
        <authorList>
            <consortium name="RefSeq"/>
        </authorList>
    </citation>
    <scope>IDENTIFICATION</scope>
    <source>
        <strain evidence="4">CBS 342.82</strain>
    </source>
</reference>
<dbReference type="GeneID" id="54360222"/>
<dbReference type="PANTHER" id="PTHR39614:SF2">
    <property type="entry name" value="INTEGRAL MEMBRANE PROTEIN"/>
    <property type="match status" value="1"/>
</dbReference>
<feature type="transmembrane region" description="Helical" evidence="1">
    <location>
        <begin position="120"/>
        <end position="153"/>
    </location>
</feature>
<name>A0A6J3ME06_9PEZI</name>
<dbReference type="PANTHER" id="PTHR39614">
    <property type="entry name" value="INTEGRAL MEMBRANE PROTEIN"/>
    <property type="match status" value="1"/>
</dbReference>
<evidence type="ECO:0000256" key="1">
    <source>
        <dbReference type="SAM" id="Phobius"/>
    </source>
</evidence>
<feature type="transmembrane region" description="Helical" evidence="1">
    <location>
        <begin position="85"/>
        <end position="108"/>
    </location>
</feature>
<evidence type="ECO:0000259" key="2">
    <source>
        <dbReference type="Pfam" id="PF20684"/>
    </source>
</evidence>
<dbReference type="OrthoDB" id="3918601at2759"/>
<dbReference type="RefSeq" id="XP_033463139.1">
    <property type="nucleotide sequence ID" value="XM_033602422.1"/>
</dbReference>
<keyword evidence="3" id="KW-1185">Reference proteome</keyword>
<feature type="transmembrane region" description="Helical" evidence="1">
    <location>
        <begin position="238"/>
        <end position="260"/>
    </location>
</feature>
<feature type="transmembrane region" description="Helical" evidence="1">
    <location>
        <begin position="44"/>
        <end position="65"/>
    </location>
</feature>
<reference evidence="4" key="2">
    <citation type="submission" date="2020-04" db="EMBL/GenBank/DDBJ databases">
        <authorList>
            <consortium name="NCBI Genome Project"/>
        </authorList>
    </citation>
    <scope>NUCLEOTIDE SEQUENCE</scope>
    <source>
        <strain evidence="4">CBS 342.82</strain>
    </source>
</reference>
<evidence type="ECO:0000313" key="4">
    <source>
        <dbReference type="RefSeq" id="XP_033463139.1"/>
    </source>
</evidence>